<dbReference type="EMBL" id="KZ613847">
    <property type="protein sequence ID" value="PMD56840.1"/>
    <property type="molecule type" value="Genomic_DNA"/>
</dbReference>
<reference evidence="2 3" key="1">
    <citation type="submission" date="2016-04" db="EMBL/GenBank/DDBJ databases">
        <title>A degradative enzymes factory behind the ericoid mycorrhizal symbiosis.</title>
        <authorList>
            <consortium name="DOE Joint Genome Institute"/>
            <person name="Martino E."/>
            <person name="Morin E."/>
            <person name="Grelet G."/>
            <person name="Kuo A."/>
            <person name="Kohler A."/>
            <person name="Daghino S."/>
            <person name="Barry K."/>
            <person name="Choi C."/>
            <person name="Cichocki N."/>
            <person name="Clum A."/>
            <person name="Copeland A."/>
            <person name="Hainaut M."/>
            <person name="Haridas S."/>
            <person name="Labutti K."/>
            <person name="Lindquist E."/>
            <person name="Lipzen A."/>
            <person name="Khouja H.-R."/>
            <person name="Murat C."/>
            <person name="Ohm R."/>
            <person name="Olson A."/>
            <person name="Spatafora J."/>
            <person name="Veneault-Fourrey C."/>
            <person name="Henrissat B."/>
            <person name="Grigoriev I."/>
            <person name="Martin F."/>
            <person name="Perotto S."/>
        </authorList>
    </citation>
    <scope>NUCLEOTIDE SEQUENCE [LARGE SCALE GENOMIC DNA]</scope>
    <source>
        <strain evidence="2 3">E</strain>
    </source>
</reference>
<evidence type="ECO:0000313" key="2">
    <source>
        <dbReference type="EMBL" id="PMD56840.1"/>
    </source>
</evidence>
<keyword evidence="3" id="KW-1185">Reference proteome</keyword>
<organism evidence="2 3">
    <name type="scientific">Hyaloscypha bicolor E</name>
    <dbReference type="NCBI Taxonomy" id="1095630"/>
    <lineage>
        <taxon>Eukaryota</taxon>
        <taxon>Fungi</taxon>
        <taxon>Dikarya</taxon>
        <taxon>Ascomycota</taxon>
        <taxon>Pezizomycotina</taxon>
        <taxon>Leotiomycetes</taxon>
        <taxon>Helotiales</taxon>
        <taxon>Hyaloscyphaceae</taxon>
        <taxon>Hyaloscypha</taxon>
        <taxon>Hyaloscypha bicolor</taxon>
    </lineage>
</organism>
<evidence type="ECO:0000313" key="3">
    <source>
        <dbReference type="Proteomes" id="UP000235371"/>
    </source>
</evidence>
<sequence length="163" mass="18422">MPNNEDKELTVEDSWRVTITSISNMLSGGLSIAPKHPSSTTTQNGVRTSSPSAFGGIEQALSNLSVGENTQSHSDRMIQFYESYWKYWKYWRTSQAEGQEERQHSGYLWDLKKAILIAEIIHELVLETFEEVSVVERIAAEDLKTSLTKLEAFEKTGTTFEGI</sequence>
<dbReference type="Proteomes" id="UP000235371">
    <property type="component" value="Unassembled WGS sequence"/>
</dbReference>
<dbReference type="RefSeq" id="XP_024733744.1">
    <property type="nucleotide sequence ID" value="XM_024887815.1"/>
</dbReference>
<evidence type="ECO:0000256" key="1">
    <source>
        <dbReference type="SAM" id="MobiDB-lite"/>
    </source>
</evidence>
<feature type="region of interest" description="Disordered" evidence="1">
    <location>
        <begin position="32"/>
        <end position="51"/>
    </location>
</feature>
<protein>
    <submittedName>
        <fullName evidence="2">Uncharacterized protein</fullName>
    </submittedName>
</protein>
<dbReference type="GeneID" id="36595891"/>
<proteinExistence type="predicted"/>
<feature type="compositionally biased region" description="Polar residues" evidence="1">
    <location>
        <begin position="37"/>
        <end position="51"/>
    </location>
</feature>
<gene>
    <name evidence="2" type="ORF">K444DRAFT_692106</name>
</gene>
<name>A0A2J6T1F3_9HELO</name>
<dbReference type="InParanoid" id="A0A2J6T1F3"/>
<dbReference type="AlphaFoldDB" id="A0A2J6T1F3"/>
<accession>A0A2J6T1F3</accession>